<dbReference type="InterPro" id="IPR001509">
    <property type="entry name" value="Epimerase_deHydtase"/>
</dbReference>
<dbReference type="RefSeq" id="WP_020875472.1">
    <property type="nucleotide sequence ID" value="NZ_ATHJ01000043.1"/>
</dbReference>
<dbReference type="EMBL" id="ATHJ01000043">
    <property type="protein sequence ID" value="EPR43752.1"/>
    <property type="molecule type" value="Genomic_DNA"/>
</dbReference>
<accession>S7U396</accession>
<proteinExistence type="inferred from homology"/>
<dbReference type="Gene3D" id="3.40.50.720">
    <property type="entry name" value="NAD(P)-binding Rossmann-like Domain"/>
    <property type="match status" value="1"/>
</dbReference>
<dbReference type="STRING" id="897.B2D07_11140"/>
<comment type="similarity">
    <text evidence="1">Belongs to the NAD(P)-dependent epimerase/dehydratase family.</text>
</comment>
<evidence type="ECO:0000313" key="3">
    <source>
        <dbReference type="EMBL" id="EPR43752.1"/>
    </source>
</evidence>
<dbReference type="Pfam" id="PF01370">
    <property type="entry name" value="Epimerase"/>
    <property type="match status" value="1"/>
</dbReference>
<dbReference type="SUPFAM" id="SSF51735">
    <property type="entry name" value="NAD(P)-binding Rossmann-fold domains"/>
    <property type="match status" value="1"/>
</dbReference>
<dbReference type="InterPro" id="IPR036291">
    <property type="entry name" value="NAD(P)-bd_dom_sf"/>
</dbReference>
<evidence type="ECO:0000256" key="1">
    <source>
        <dbReference type="ARBA" id="ARBA00007637"/>
    </source>
</evidence>
<dbReference type="OrthoDB" id="9804595at2"/>
<evidence type="ECO:0000259" key="2">
    <source>
        <dbReference type="Pfam" id="PF01370"/>
    </source>
</evidence>
<gene>
    <name evidence="3" type="ORF">dsmv_1152</name>
</gene>
<reference evidence="3 4" key="1">
    <citation type="journal article" date="2013" name="Genome Announc.">
        <title>Draft genome sequences for three mercury-methylating, sulfate-reducing bacteria.</title>
        <authorList>
            <person name="Brown S.D."/>
            <person name="Hurt R.A.Jr."/>
            <person name="Gilmour C.C."/>
            <person name="Elias D.A."/>
        </authorList>
    </citation>
    <scope>NUCLEOTIDE SEQUENCE [LARGE SCALE GENOMIC DNA]</scope>
    <source>
        <strain evidence="3 4">DSM 2059</strain>
    </source>
</reference>
<sequence>MKILVTGGTGFIGMHFLKILAAKSHKVYCVVRNPSALDSACFVGQGFNVIMGDLTDTGTYPRLPKDIDIVVHMAAVLGAWGIAESHVLANNVTATELLLDWFGRSKGMQFVFVSTPGVQGLGHQCAPETAAYHPRALYEISKVIAEKRVINHHYRPKQFWTILRPDFVYGPGDRRRIRLYSKIKNRLWIRFGSGGNVLRPTFVEDAARAIYACIGHPGARRRVFNVGGPELITVQAYTDTIAKLLDVKIPELRVPVPVLKLAGAFFEAWAEPTGTQPFMTRSQVDFLTRDHGTDIDSIRRHIGFSPNVEFEEGMRRTLEWASKTHLL</sequence>
<comment type="caution">
    <text evidence="3">The sequence shown here is derived from an EMBL/GenBank/DDBJ whole genome shotgun (WGS) entry which is preliminary data.</text>
</comment>
<dbReference type="Proteomes" id="UP000014977">
    <property type="component" value="Unassembled WGS sequence"/>
</dbReference>
<organism evidence="3 4">
    <name type="scientific">Desulfococcus multivorans DSM 2059</name>
    <dbReference type="NCBI Taxonomy" id="1121405"/>
    <lineage>
        <taxon>Bacteria</taxon>
        <taxon>Pseudomonadati</taxon>
        <taxon>Thermodesulfobacteriota</taxon>
        <taxon>Desulfobacteria</taxon>
        <taxon>Desulfobacterales</taxon>
        <taxon>Desulfococcaceae</taxon>
        <taxon>Desulfococcus</taxon>
    </lineage>
</organism>
<keyword evidence="4" id="KW-1185">Reference proteome</keyword>
<dbReference type="eggNOG" id="COG0451">
    <property type="taxonomic scope" value="Bacteria"/>
</dbReference>
<evidence type="ECO:0000313" key="4">
    <source>
        <dbReference type="Proteomes" id="UP000014977"/>
    </source>
</evidence>
<protein>
    <submittedName>
        <fullName evidence="3">NAD-dependent epimerase/dehydratase</fullName>
    </submittedName>
</protein>
<name>S7U396_DESML</name>
<feature type="domain" description="NAD-dependent epimerase/dehydratase" evidence="2">
    <location>
        <begin position="3"/>
        <end position="227"/>
    </location>
</feature>
<dbReference type="AlphaFoldDB" id="S7U396"/>
<dbReference type="PANTHER" id="PTHR43000">
    <property type="entry name" value="DTDP-D-GLUCOSE 4,6-DEHYDRATASE-RELATED"/>
    <property type="match status" value="1"/>
</dbReference>